<dbReference type="Gene3D" id="3.10.620.30">
    <property type="match status" value="1"/>
</dbReference>
<feature type="compositionally biased region" description="Low complexity" evidence="1">
    <location>
        <begin position="1"/>
        <end position="19"/>
    </location>
</feature>
<evidence type="ECO:0000259" key="3">
    <source>
        <dbReference type="Pfam" id="PF23265"/>
    </source>
</evidence>
<dbReference type="PANTHER" id="PTHR47020">
    <property type="entry name" value="HILLARIN"/>
    <property type="match status" value="1"/>
</dbReference>
<dbReference type="Pfam" id="PF01841">
    <property type="entry name" value="Transglut_core"/>
    <property type="match status" value="1"/>
</dbReference>
<feature type="domain" description="Transglutaminase-like" evidence="2">
    <location>
        <begin position="96"/>
        <end position="203"/>
    </location>
</feature>
<feature type="domain" description="KY-like immunoglobulin-like" evidence="3">
    <location>
        <begin position="412"/>
        <end position="514"/>
    </location>
</feature>
<feature type="compositionally biased region" description="Basic and acidic residues" evidence="1">
    <location>
        <begin position="25"/>
        <end position="47"/>
    </location>
</feature>
<dbReference type="SUPFAM" id="SSF54001">
    <property type="entry name" value="Cysteine proteinases"/>
    <property type="match status" value="1"/>
</dbReference>
<evidence type="ECO:0000256" key="1">
    <source>
        <dbReference type="SAM" id="MobiDB-lite"/>
    </source>
</evidence>
<feature type="region of interest" description="Disordered" evidence="1">
    <location>
        <begin position="1"/>
        <end position="67"/>
    </location>
</feature>
<keyword evidence="5" id="KW-1185">Reference proteome</keyword>
<dbReference type="Proteomes" id="UP000242188">
    <property type="component" value="Unassembled WGS sequence"/>
</dbReference>
<feature type="domain" description="KY-like immunoglobulin-like" evidence="3">
    <location>
        <begin position="275"/>
        <end position="388"/>
    </location>
</feature>
<dbReference type="Gene3D" id="1.20.920.20">
    <property type="match status" value="1"/>
</dbReference>
<accession>A0A210QZ19</accession>
<protein>
    <submittedName>
        <fullName evidence="4">Kyphoscoliosis peptidase</fullName>
    </submittedName>
</protein>
<gene>
    <name evidence="4" type="ORF">KP79_PYT15298</name>
</gene>
<evidence type="ECO:0000259" key="2">
    <source>
        <dbReference type="Pfam" id="PF01841"/>
    </source>
</evidence>
<dbReference type="Pfam" id="PF23265">
    <property type="entry name" value="Ig-like_KY"/>
    <property type="match status" value="2"/>
</dbReference>
<sequence length="757" mass="84799">MGSSSSTEEPPAPAKATAANGDGPPKAKEDDGRLDVEAFKNYKEKDPIMPNTVEDGYPSIAPPSNKKSDVFTEEDMLEPDAHAHSIKPEPNPMLEALVEELTGPFPSDIVKVRAIFVWIGLQPFSMMRYPLKLNPKSTMGYLKRMALGNLSYSELFTAMCRIAKIPCVMVSGVAKSSVYEIGDEDVNSLRNMWNAVYVKGGWRIIFPLWGLKAIAGRSTGTYPGKDIALKGDALQEMVLNAINEYYFLTDPSEFIFRCMPDNENWQLIKSPYTKTKFISVPLLRPKFFEYGLKSQAGSQEGIILCEEGVCEVKLTYSKKYVQLLPVLMFYDRENGGEHTKIERHTAVIIEGNVVRFVMRFPKGGVYKLQILDIYNAWVCSYKVVCVEPSCMGPFPVEAELGFGPYSDLKETLGLEAKSHLKGMEVILTGDEAEFTFARSRPLNFMVELVHNEIWEEDLADCVSFKSDMGQLVVKVKIDIKGEFVLMIHTKDVGSTEDFDNVVNYLLILKEPKKKKPGEEEEMLTAFSGMEPKVLKSLGLEKVANKGKAKNDAAQNEEDDRKRKENIKKMKAMAKPVDKEKKRAQELASLKKALTAAIESRNIDQLERAIEDSKTYPELHDQVSEAETKYSALQRMKKHSSQVMEMAQTTISELHRYKEPTVAIHEVMKATFLLLGESESGTVEWINVQNLLRKTGAGSVISRVKKFDALSVPLKTAKRVLAILDPYDRFEVTDASAGAGTFFIWASNIANDVVSMHT</sequence>
<comment type="caution">
    <text evidence="4">The sequence shown here is derived from an EMBL/GenBank/DDBJ whole genome shotgun (WGS) entry which is preliminary data.</text>
</comment>
<dbReference type="AlphaFoldDB" id="A0A210QZ19"/>
<proteinExistence type="predicted"/>
<dbReference type="EMBL" id="NEDP02001165">
    <property type="protein sequence ID" value="OWF54023.1"/>
    <property type="molecule type" value="Genomic_DNA"/>
</dbReference>
<dbReference type="OrthoDB" id="6129702at2759"/>
<name>A0A210QZ19_MIZYE</name>
<organism evidence="4 5">
    <name type="scientific">Mizuhopecten yessoensis</name>
    <name type="common">Japanese scallop</name>
    <name type="synonym">Patinopecten yessoensis</name>
    <dbReference type="NCBI Taxonomy" id="6573"/>
    <lineage>
        <taxon>Eukaryota</taxon>
        <taxon>Metazoa</taxon>
        <taxon>Spiralia</taxon>
        <taxon>Lophotrochozoa</taxon>
        <taxon>Mollusca</taxon>
        <taxon>Bivalvia</taxon>
        <taxon>Autobranchia</taxon>
        <taxon>Pteriomorphia</taxon>
        <taxon>Pectinida</taxon>
        <taxon>Pectinoidea</taxon>
        <taxon>Pectinidae</taxon>
        <taxon>Mizuhopecten</taxon>
    </lineage>
</organism>
<dbReference type="InterPro" id="IPR056564">
    <property type="entry name" value="Ig-like_KY"/>
</dbReference>
<reference evidence="4 5" key="1">
    <citation type="journal article" date="2017" name="Nat. Ecol. Evol.">
        <title>Scallop genome provides insights into evolution of bilaterian karyotype and development.</title>
        <authorList>
            <person name="Wang S."/>
            <person name="Zhang J."/>
            <person name="Jiao W."/>
            <person name="Li J."/>
            <person name="Xun X."/>
            <person name="Sun Y."/>
            <person name="Guo X."/>
            <person name="Huan P."/>
            <person name="Dong B."/>
            <person name="Zhang L."/>
            <person name="Hu X."/>
            <person name="Sun X."/>
            <person name="Wang J."/>
            <person name="Zhao C."/>
            <person name="Wang Y."/>
            <person name="Wang D."/>
            <person name="Huang X."/>
            <person name="Wang R."/>
            <person name="Lv J."/>
            <person name="Li Y."/>
            <person name="Zhang Z."/>
            <person name="Liu B."/>
            <person name="Lu W."/>
            <person name="Hui Y."/>
            <person name="Liang J."/>
            <person name="Zhou Z."/>
            <person name="Hou R."/>
            <person name="Li X."/>
            <person name="Liu Y."/>
            <person name="Li H."/>
            <person name="Ning X."/>
            <person name="Lin Y."/>
            <person name="Zhao L."/>
            <person name="Xing Q."/>
            <person name="Dou J."/>
            <person name="Li Y."/>
            <person name="Mao J."/>
            <person name="Guo H."/>
            <person name="Dou H."/>
            <person name="Li T."/>
            <person name="Mu C."/>
            <person name="Jiang W."/>
            <person name="Fu Q."/>
            <person name="Fu X."/>
            <person name="Miao Y."/>
            <person name="Liu J."/>
            <person name="Yu Q."/>
            <person name="Li R."/>
            <person name="Liao H."/>
            <person name="Li X."/>
            <person name="Kong Y."/>
            <person name="Jiang Z."/>
            <person name="Chourrout D."/>
            <person name="Li R."/>
            <person name="Bao Z."/>
        </authorList>
    </citation>
    <scope>NUCLEOTIDE SEQUENCE [LARGE SCALE GENOMIC DNA]</scope>
    <source>
        <strain evidence="4 5">PY_sf001</strain>
    </source>
</reference>
<dbReference type="InterPro" id="IPR038765">
    <property type="entry name" value="Papain-like_cys_pep_sf"/>
</dbReference>
<dbReference type="InterPro" id="IPR002931">
    <property type="entry name" value="Transglutaminase-like"/>
</dbReference>
<dbReference type="PANTHER" id="PTHR47020:SF1">
    <property type="entry name" value="HILLARIN"/>
    <property type="match status" value="1"/>
</dbReference>
<evidence type="ECO:0000313" key="5">
    <source>
        <dbReference type="Proteomes" id="UP000242188"/>
    </source>
</evidence>
<evidence type="ECO:0000313" key="4">
    <source>
        <dbReference type="EMBL" id="OWF54023.1"/>
    </source>
</evidence>
<dbReference type="InterPro" id="IPR053041">
    <property type="entry name" value="Transglut-like_Superfamily_Mod"/>
</dbReference>